<dbReference type="Proteomes" id="UP000245764">
    <property type="component" value="Chromosome 1"/>
</dbReference>
<evidence type="ECO:0000313" key="2">
    <source>
        <dbReference type="EMBL" id="SMR41265.1"/>
    </source>
</evidence>
<proteinExistence type="predicted"/>
<dbReference type="EMBL" id="LT854253">
    <property type="protein sequence ID" value="SMR41265.1"/>
    <property type="molecule type" value="Genomic_DNA"/>
</dbReference>
<name>A0A2H1FIW5_ZYMTR</name>
<dbReference type="AlphaFoldDB" id="A0A2H1FIW5"/>
<feature type="region of interest" description="Disordered" evidence="1">
    <location>
        <begin position="398"/>
        <end position="421"/>
    </location>
</feature>
<evidence type="ECO:0000256" key="1">
    <source>
        <dbReference type="SAM" id="MobiDB-lite"/>
    </source>
</evidence>
<accession>A0A2H1FIW5</accession>
<protein>
    <submittedName>
        <fullName evidence="2">Uncharacterized protein</fullName>
    </submittedName>
</protein>
<organism evidence="2 3">
    <name type="scientific">Zymoseptoria tritici ST99CH_1E4</name>
    <dbReference type="NCBI Taxonomy" id="1276532"/>
    <lineage>
        <taxon>Eukaryota</taxon>
        <taxon>Fungi</taxon>
        <taxon>Dikarya</taxon>
        <taxon>Ascomycota</taxon>
        <taxon>Pezizomycotina</taxon>
        <taxon>Dothideomycetes</taxon>
        <taxon>Dothideomycetidae</taxon>
        <taxon>Mycosphaerellales</taxon>
        <taxon>Mycosphaerellaceae</taxon>
        <taxon>Zymoseptoria</taxon>
    </lineage>
</organism>
<evidence type="ECO:0000313" key="3">
    <source>
        <dbReference type="Proteomes" id="UP000245764"/>
    </source>
</evidence>
<feature type="compositionally biased region" description="Basic and acidic residues" evidence="1">
    <location>
        <begin position="404"/>
        <end position="421"/>
    </location>
</feature>
<gene>
    <name evidence="2" type="ORF">ZT1E4_G43</name>
</gene>
<reference evidence="3" key="1">
    <citation type="submission" date="2017-05" db="EMBL/GenBank/DDBJ databases">
        <authorList>
            <person name="Song R."/>
            <person name="Chenine A.L."/>
            <person name="Ruprecht R.M."/>
        </authorList>
    </citation>
    <scope>NUCLEOTIDE SEQUENCE [LARGE SCALE GENOMIC DNA]</scope>
</reference>
<sequence>MSDKFYVVMDNQTQHEILHGEAKFIQGLHAISLEPELRISALPSFAPSSDPSIERSFTQSFKSVNLVRFRLRFSWFRTSPTQCNLRELPYHVLDTNNCRMNVVVGLSTVAAISKGGPEEIRKAWPPIRKTKVLEPTLVWELPKPARETGTTWKLDHDKNITQATIKWINEEKWDQQRQDAWGLLKGKHMRLLYEAAENGTIGTLDQTTGGYYLSVMQQFIQGLDGVFFNNQLAPYCKFRFYEDIGEELEAYAELIEGNFVMIKVKLSAMENVSDIRNAVLHELCHAVQLLLGCDSAHGCRTCLTEAEFIGPIEHPECFLDLSMHVENLATTLFGEQVDLGRKAAIDSFDDVINDAGETYPHHATHHFTMMHWRETLQKTNAPGRVVWGVQPLSALRGGSMARGAELDSEKKAAEEKESKKK</sequence>